<keyword evidence="1" id="KW-0812">Transmembrane</keyword>
<evidence type="ECO:0000256" key="1">
    <source>
        <dbReference type="SAM" id="Phobius"/>
    </source>
</evidence>
<accession>A0ABW9H7W0</accession>
<feature type="transmembrane region" description="Helical" evidence="1">
    <location>
        <begin position="102"/>
        <end position="123"/>
    </location>
</feature>
<keyword evidence="1" id="KW-1133">Transmembrane helix</keyword>
<gene>
    <name evidence="2" type="ORF">ACKKH4_11660</name>
</gene>
<keyword evidence="1" id="KW-0472">Membrane</keyword>
<dbReference type="Proteomes" id="UP001631987">
    <property type="component" value="Unassembled WGS sequence"/>
</dbReference>
<reference evidence="2 3" key="1">
    <citation type="submission" date="2024-12" db="EMBL/GenBank/DDBJ databases">
        <title>Pseudomonas species isolated from Lotus nodules promote plant growth.</title>
        <authorList>
            <person name="Yu Y.-H."/>
            <person name="Kurtenbach J."/>
            <person name="Crosbie D."/>
            <person name="Brachmann A."/>
            <person name="Marin M."/>
        </authorList>
    </citation>
    <scope>NUCLEOTIDE SEQUENCE [LARGE SCALE GENOMIC DNA]</scope>
    <source>
        <strain evidence="2 3">PLb12A</strain>
    </source>
</reference>
<proteinExistence type="predicted"/>
<dbReference type="RefSeq" id="WP_409078556.1">
    <property type="nucleotide sequence ID" value="NZ_CP178857.1"/>
</dbReference>
<keyword evidence="3" id="KW-1185">Reference proteome</keyword>
<comment type="caution">
    <text evidence="2">The sequence shown here is derived from an EMBL/GenBank/DDBJ whole genome shotgun (WGS) entry which is preliminary data.</text>
</comment>
<dbReference type="EMBL" id="JBJVNW010000005">
    <property type="protein sequence ID" value="MFM9517899.1"/>
    <property type="molecule type" value="Genomic_DNA"/>
</dbReference>
<feature type="transmembrane region" description="Helical" evidence="1">
    <location>
        <begin position="56"/>
        <end position="74"/>
    </location>
</feature>
<feature type="transmembrane region" description="Helical" evidence="1">
    <location>
        <begin position="6"/>
        <end position="29"/>
    </location>
</feature>
<organism evidence="2 3">
    <name type="scientific">Pseudomonas monachiensis</name>
    <dbReference type="NCBI Taxonomy" id="3060212"/>
    <lineage>
        <taxon>Bacteria</taxon>
        <taxon>Pseudomonadati</taxon>
        <taxon>Pseudomonadota</taxon>
        <taxon>Gammaproteobacteria</taxon>
        <taxon>Pseudomonadales</taxon>
        <taxon>Pseudomonadaceae</taxon>
        <taxon>Pseudomonas</taxon>
    </lineage>
</organism>
<sequence length="127" mass="13832">MTPGKLIFGAFGGAVLLTIFIWMGLALYLSYTKIDVMLKHLKNSTAVMALSHYRRLGAWGHLHLIAGIAALVAFPDRYIKNGTLSADDINSLPASLKRKLVIWRWGVLILCGLLLLLGGVGAATDWI</sequence>
<evidence type="ECO:0000313" key="2">
    <source>
        <dbReference type="EMBL" id="MFM9517899.1"/>
    </source>
</evidence>
<protein>
    <submittedName>
        <fullName evidence="2">Uncharacterized protein</fullName>
    </submittedName>
</protein>
<name>A0ABW9H7W0_9PSED</name>
<evidence type="ECO:0000313" key="3">
    <source>
        <dbReference type="Proteomes" id="UP001631987"/>
    </source>
</evidence>